<proteinExistence type="predicted"/>
<dbReference type="Proteomes" id="UP000326757">
    <property type="component" value="Unassembled WGS sequence"/>
</dbReference>
<accession>A0A5N6KAP3</accession>
<dbReference type="EMBL" id="VIGI01000005">
    <property type="protein sequence ID" value="KAB8300257.1"/>
    <property type="molecule type" value="Genomic_DNA"/>
</dbReference>
<feature type="region of interest" description="Disordered" evidence="1">
    <location>
        <begin position="1"/>
        <end position="32"/>
    </location>
</feature>
<evidence type="ECO:0000313" key="3">
    <source>
        <dbReference type="Proteomes" id="UP000326757"/>
    </source>
</evidence>
<evidence type="ECO:0000256" key="1">
    <source>
        <dbReference type="SAM" id="MobiDB-lite"/>
    </source>
</evidence>
<comment type="caution">
    <text evidence="2">The sequence shown here is derived from an EMBL/GenBank/DDBJ whole genome shotgun (WGS) entry which is preliminary data.</text>
</comment>
<protein>
    <submittedName>
        <fullName evidence="2">Uncharacterized protein</fullName>
    </submittedName>
</protein>
<evidence type="ECO:0000313" key="2">
    <source>
        <dbReference type="EMBL" id="KAB8300257.1"/>
    </source>
</evidence>
<feature type="compositionally biased region" description="Low complexity" evidence="1">
    <location>
        <begin position="16"/>
        <end position="25"/>
    </location>
</feature>
<gene>
    <name evidence="2" type="ORF">EYC80_000463</name>
</gene>
<organism evidence="2 3">
    <name type="scientific">Monilinia laxa</name>
    <name type="common">Brown rot fungus</name>
    <name type="synonym">Sclerotinia laxa</name>
    <dbReference type="NCBI Taxonomy" id="61186"/>
    <lineage>
        <taxon>Eukaryota</taxon>
        <taxon>Fungi</taxon>
        <taxon>Dikarya</taxon>
        <taxon>Ascomycota</taxon>
        <taxon>Pezizomycotina</taxon>
        <taxon>Leotiomycetes</taxon>
        <taxon>Helotiales</taxon>
        <taxon>Sclerotiniaceae</taxon>
        <taxon>Monilinia</taxon>
    </lineage>
</organism>
<feature type="compositionally biased region" description="Acidic residues" evidence="1">
    <location>
        <begin position="1"/>
        <end position="11"/>
    </location>
</feature>
<reference evidence="2 3" key="1">
    <citation type="submission" date="2019-06" db="EMBL/GenBank/DDBJ databases">
        <title>Genome Sequence of the Brown Rot Fungal Pathogen Monilinia laxa.</title>
        <authorList>
            <person name="De Miccolis Angelini R.M."/>
            <person name="Landi L."/>
            <person name="Abate D."/>
            <person name="Pollastro S."/>
            <person name="Romanazzi G."/>
            <person name="Faretra F."/>
        </authorList>
    </citation>
    <scope>NUCLEOTIDE SEQUENCE [LARGE SCALE GENOMIC DNA]</scope>
    <source>
        <strain evidence="2 3">Mlax316</strain>
    </source>
</reference>
<keyword evidence="3" id="KW-1185">Reference proteome</keyword>
<dbReference type="AlphaFoldDB" id="A0A5N6KAP3"/>
<name>A0A5N6KAP3_MONLA</name>
<sequence>MNQTQELEENQIESVPKNPKSSSNPRPHSLSIPGLTSNIKLIESISFLKSFPPIPCRLTPSTLKGRRIPSWKIIVYHSFSPSIHHQFTLPQPPHPSELNIVSIITMNQFIKHMKMQVFIRR</sequence>